<dbReference type="OrthoDB" id="10027823at2759"/>
<dbReference type="Pfam" id="PF07690">
    <property type="entry name" value="MFS_1"/>
    <property type="match status" value="2"/>
</dbReference>
<feature type="domain" description="Major facilitator superfamily (MFS) profile" evidence="3">
    <location>
        <begin position="1"/>
        <end position="465"/>
    </location>
</feature>
<feature type="transmembrane region" description="Helical" evidence="2">
    <location>
        <begin position="116"/>
        <end position="136"/>
    </location>
</feature>
<feature type="transmembrane region" description="Helical" evidence="2">
    <location>
        <begin position="93"/>
        <end position="110"/>
    </location>
</feature>
<keyword evidence="2" id="KW-1133">Transmembrane helix</keyword>
<dbReference type="Gene3D" id="1.20.1250.20">
    <property type="entry name" value="MFS general substrate transporter like domains"/>
    <property type="match status" value="1"/>
</dbReference>
<keyword evidence="2" id="KW-0812">Transmembrane</keyword>
<accession>A0A6A6ULC2</accession>
<dbReference type="GO" id="GO:0022857">
    <property type="term" value="F:transmembrane transporter activity"/>
    <property type="evidence" value="ECO:0007669"/>
    <property type="project" value="InterPro"/>
</dbReference>
<dbReference type="SUPFAM" id="SSF103473">
    <property type="entry name" value="MFS general substrate transporter"/>
    <property type="match status" value="1"/>
</dbReference>
<organism evidence="4 5">
    <name type="scientific">Microthyrium microscopicum</name>
    <dbReference type="NCBI Taxonomy" id="703497"/>
    <lineage>
        <taxon>Eukaryota</taxon>
        <taxon>Fungi</taxon>
        <taxon>Dikarya</taxon>
        <taxon>Ascomycota</taxon>
        <taxon>Pezizomycotina</taxon>
        <taxon>Dothideomycetes</taxon>
        <taxon>Dothideomycetes incertae sedis</taxon>
        <taxon>Microthyriales</taxon>
        <taxon>Microthyriaceae</taxon>
        <taxon>Microthyrium</taxon>
    </lineage>
</organism>
<protein>
    <submittedName>
        <fullName evidence="4">MFS general substrate transporter</fullName>
    </submittedName>
</protein>
<dbReference type="InterPro" id="IPR011701">
    <property type="entry name" value="MFS"/>
</dbReference>
<feature type="transmembrane region" description="Helical" evidence="2">
    <location>
        <begin position="61"/>
        <end position="81"/>
    </location>
</feature>
<dbReference type="PROSITE" id="PS50850">
    <property type="entry name" value="MFS"/>
    <property type="match status" value="1"/>
</dbReference>
<name>A0A6A6ULC2_9PEZI</name>
<evidence type="ECO:0000259" key="3">
    <source>
        <dbReference type="PROSITE" id="PS50850"/>
    </source>
</evidence>
<dbReference type="InterPro" id="IPR020846">
    <property type="entry name" value="MFS_dom"/>
</dbReference>
<dbReference type="AlphaFoldDB" id="A0A6A6ULC2"/>
<evidence type="ECO:0000313" key="4">
    <source>
        <dbReference type="EMBL" id="KAF2672253.1"/>
    </source>
</evidence>
<feature type="transmembrane region" description="Helical" evidence="2">
    <location>
        <begin position="284"/>
        <end position="306"/>
    </location>
</feature>
<gene>
    <name evidence="4" type="ORF">BT63DRAFT_422749</name>
</gene>
<sequence>MIVPGIKQITWLYHEFGLSSLYDTGKDAWLIIFTRCLRMFAYGTNSLIIALFFNILKFSDFQIGLFMTLTLLGDVALSFFLTLVADKIGRRRILLAGAFLMVLSGATFALAENFYILLVAAVVGVISATGSEIGPFRAVEESTISHLTTPSTRSDVLAWYVTTAAIGTSIGTEVCGQLVQLLQSLGGWTLLDAYHTVFWIYSLTGAINMGLILLMSEKCEQHVQKTEEHYVLLETDSESEDEQMIPGGKSNQDDNLRSYKNTPRKAGVFAHISPESRGVMYKMCALFAMDSLGGGMSPWSLINYYLDLKFHVSSSTLGTIASVAFFISAMSTLFASPLARRIGLINTMVFTHLPASIATSLLPAPPTLAPTVGLLFFRSALANMDQAPRAAFVAAVVRPEERTAVMGVNSMLRTLAQSLGPSITGLLAGGNRFWLAFVVAGILKASYDGFLWQWSLKIKLHQYEK</sequence>
<dbReference type="InterPro" id="IPR036259">
    <property type="entry name" value="MFS_trans_sf"/>
</dbReference>
<reference evidence="4" key="1">
    <citation type="journal article" date="2020" name="Stud. Mycol.">
        <title>101 Dothideomycetes genomes: a test case for predicting lifestyles and emergence of pathogens.</title>
        <authorList>
            <person name="Haridas S."/>
            <person name="Albert R."/>
            <person name="Binder M."/>
            <person name="Bloem J."/>
            <person name="Labutti K."/>
            <person name="Salamov A."/>
            <person name="Andreopoulos B."/>
            <person name="Baker S."/>
            <person name="Barry K."/>
            <person name="Bills G."/>
            <person name="Bluhm B."/>
            <person name="Cannon C."/>
            <person name="Castanera R."/>
            <person name="Culley D."/>
            <person name="Daum C."/>
            <person name="Ezra D."/>
            <person name="Gonzalez J."/>
            <person name="Henrissat B."/>
            <person name="Kuo A."/>
            <person name="Liang C."/>
            <person name="Lipzen A."/>
            <person name="Lutzoni F."/>
            <person name="Magnuson J."/>
            <person name="Mondo S."/>
            <person name="Nolan M."/>
            <person name="Ohm R."/>
            <person name="Pangilinan J."/>
            <person name="Park H.-J."/>
            <person name="Ramirez L."/>
            <person name="Alfaro M."/>
            <person name="Sun H."/>
            <person name="Tritt A."/>
            <person name="Yoshinaga Y."/>
            <person name="Zwiers L.-H."/>
            <person name="Turgeon B."/>
            <person name="Goodwin S."/>
            <person name="Spatafora J."/>
            <person name="Crous P."/>
            <person name="Grigoriev I."/>
        </authorList>
    </citation>
    <scope>NUCLEOTIDE SEQUENCE</scope>
    <source>
        <strain evidence="4">CBS 115976</strain>
    </source>
</reference>
<dbReference type="EMBL" id="MU004232">
    <property type="protein sequence ID" value="KAF2672253.1"/>
    <property type="molecule type" value="Genomic_DNA"/>
</dbReference>
<feature type="transmembrane region" description="Helical" evidence="2">
    <location>
        <begin position="312"/>
        <end position="335"/>
    </location>
</feature>
<keyword evidence="5" id="KW-1185">Reference proteome</keyword>
<feature type="transmembrane region" description="Helical" evidence="2">
    <location>
        <begin position="36"/>
        <end position="55"/>
    </location>
</feature>
<evidence type="ECO:0000256" key="2">
    <source>
        <dbReference type="SAM" id="Phobius"/>
    </source>
</evidence>
<evidence type="ECO:0000313" key="5">
    <source>
        <dbReference type="Proteomes" id="UP000799302"/>
    </source>
</evidence>
<dbReference type="PANTHER" id="PTHR23520">
    <property type="entry name" value="TRANSPORTER, PUTATIVE (AFU_ORTHOLOGUE AFUA_3G04000)-RELATED"/>
    <property type="match status" value="1"/>
</dbReference>
<comment type="subcellular location">
    <subcellularLocation>
        <location evidence="1">Membrane</location>
        <topology evidence="1">Multi-pass membrane protein</topology>
    </subcellularLocation>
</comment>
<keyword evidence="2" id="KW-0472">Membrane</keyword>
<feature type="transmembrane region" description="Helical" evidence="2">
    <location>
        <begin position="157"/>
        <end position="179"/>
    </location>
</feature>
<evidence type="ECO:0000256" key="1">
    <source>
        <dbReference type="ARBA" id="ARBA00004141"/>
    </source>
</evidence>
<dbReference type="Proteomes" id="UP000799302">
    <property type="component" value="Unassembled WGS sequence"/>
</dbReference>
<feature type="transmembrane region" description="Helical" evidence="2">
    <location>
        <begin position="199"/>
        <end position="216"/>
    </location>
</feature>
<dbReference type="PANTHER" id="PTHR23520:SF5">
    <property type="entry name" value="TRANSPORTER, PUTATIVE (AFU_ORTHOLOGUE AFUA_3G04000)-RELATED"/>
    <property type="match status" value="1"/>
</dbReference>
<proteinExistence type="predicted"/>
<dbReference type="GO" id="GO:0000329">
    <property type="term" value="C:fungal-type vacuole membrane"/>
    <property type="evidence" value="ECO:0007669"/>
    <property type="project" value="TreeGrafter"/>
</dbReference>